<dbReference type="Gene3D" id="3.20.20.150">
    <property type="entry name" value="Divalent-metal-dependent TIM barrel enzymes"/>
    <property type="match status" value="1"/>
</dbReference>
<comment type="caution">
    <text evidence="2">The sequence shown here is derived from an EMBL/GenBank/DDBJ whole genome shotgun (WGS) entry which is preliminary data.</text>
</comment>
<dbReference type="GO" id="GO:0016853">
    <property type="term" value="F:isomerase activity"/>
    <property type="evidence" value="ECO:0007669"/>
    <property type="project" value="UniProtKB-KW"/>
</dbReference>
<evidence type="ECO:0000313" key="3">
    <source>
        <dbReference type="Proteomes" id="UP001500027"/>
    </source>
</evidence>
<dbReference type="SUPFAM" id="SSF51658">
    <property type="entry name" value="Xylose isomerase-like"/>
    <property type="match status" value="1"/>
</dbReference>
<protein>
    <submittedName>
        <fullName evidence="2">Sugar phosphate isomerase/epimerase</fullName>
    </submittedName>
</protein>
<evidence type="ECO:0000313" key="2">
    <source>
        <dbReference type="EMBL" id="GAA4269327.1"/>
    </source>
</evidence>
<dbReference type="EMBL" id="BAABAV010000001">
    <property type="protein sequence ID" value="GAA4269327.1"/>
    <property type="molecule type" value="Genomic_DNA"/>
</dbReference>
<reference evidence="3" key="1">
    <citation type="journal article" date="2019" name="Int. J. Syst. Evol. Microbiol.">
        <title>The Global Catalogue of Microorganisms (GCM) 10K type strain sequencing project: providing services to taxonomists for standard genome sequencing and annotation.</title>
        <authorList>
            <consortium name="The Broad Institute Genomics Platform"/>
            <consortium name="The Broad Institute Genome Sequencing Center for Infectious Disease"/>
            <person name="Wu L."/>
            <person name="Ma J."/>
        </authorList>
    </citation>
    <scope>NUCLEOTIDE SEQUENCE [LARGE SCALE GENOMIC DNA]</scope>
    <source>
        <strain evidence="3">JCM 17452</strain>
    </source>
</reference>
<feature type="domain" description="Xylose isomerase-like TIM barrel" evidence="1">
    <location>
        <begin position="64"/>
        <end position="282"/>
    </location>
</feature>
<dbReference type="Proteomes" id="UP001500027">
    <property type="component" value="Unassembled WGS sequence"/>
</dbReference>
<proteinExistence type="predicted"/>
<accession>A0ABP8EAR9</accession>
<organism evidence="2 3">
    <name type="scientific">Hyunsoonleella aestuarii</name>
    <dbReference type="NCBI Taxonomy" id="912802"/>
    <lineage>
        <taxon>Bacteria</taxon>
        <taxon>Pseudomonadati</taxon>
        <taxon>Bacteroidota</taxon>
        <taxon>Flavobacteriia</taxon>
        <taxon>Flavobacteriales</taxon>
        <taxon>Flavobacteriaceae</taxon>
    </lineage>
</organism>
<sequence length="318" mass="36221">MFLKTRRDFVKKTALVTGGIPFLQAFHPWSGLEDNININRLSVNIFSKHLQFLDYKATGEMANELGFDGVDLTVRPKGHVLPELVKIDLPKAIEAIKVGGSDCKMMTTSIESVNNKLDVDILNTASKHGIKYYRTNWFEYLREKPLEESIEIYKNQIKELSELNKELNIIGCYQNHAGEKIGASYWEIKQLLESTNLNYFGTQYDIRHAVAEGGHSWVNGLKLLKNNIKVIVLKDFKWGVVNGKWKPVNVPIGEGMVDFDSYFKLLKKFKLKPPVSLHLEYDLGGAEKGLSKISVDKKVVFNAMKTDLNRIQKLWESA</sequence>
<dbReference type="InterPro" id="IPR036237">
    <property type="entry name" value="Xyl_isomerase-like_sf"/>
</dbReference>
<evidence type="ECO:0000259" key="1">
    <source>
        <dbReference type="Pfam" id="PF01261"/>
    </source>
</evidence>
<dbReference type="Pfam" id="PF01261">
    <property type="entry name" value="AP_endonuc_2"/>
    <property type="match status" value="1"/>
</dbReference>
<name>A0ABP8EAR9_9FLAO</name>
<keyword evidence="3" id="KW-1185">Reference proteome</keyword>
<dbReference type="InterPro" id="IPR013022">
    <property type="entry name" value="Xyl_isomerase-like_TIM-brl"/>
</dbReference>
<keyword evidence="2" id="KW-0413">Isomerase</keyword>
<gene>
    <name evidence="2" type="ORF">GCM10022257_14280</name>
</gene>